<feature type="non-terminal residue" evidence="1">
    <location>
        <position position="38"/>
    </location>
</feature>
<accession>A0A0V1KIM2</accession>
<sequence length="38" mass="4244">LKREEHLIASTSTSGELSVLNYLIQNLRSAFCNADTFT</sequence>
<dbReference type="EMBL" id="JYDW01001519">
    <property type="protein sequence ID" value="KRZ47042.1"/>
    <property type="molecule type" value="Genomic_DNA"/>
</dbReference>
<name>A0A0V1KIM2_9BILA</name>
<organism evidence="1 2">
    <name type="scientific">Trichinella nativa</name>
    <dbReference type="NCBI Taxonomy" id="6335"/>
    <lineage>
        <taxon>Eukaryota</taxon>
        <taxon>Metazoa</taxon>
        <taxon>Ecdysozoa</taxon>
        <taxon>Nematoda</taxon>
        <taxon>Enoplea</taxon>
        <taxon>Dorylaimia</taxon>
        <taxon>Trichinellida</taxon>
        <taxon>Trichinellidae</taxon>
        <taxon>Trichinella</taxon>
    </lineage>
</organism>
<evidence type="ECO:0000313" key="2">
    <source>
        <dbReference type="Proteomes" id="UP000054721"/>
    </source>
</evidence>
<reference evidence="1 2" key="1">
    <citation type="submission" date="2015-05" db="EMBL/GenBank/DDBJ databases">
        <title>Evolution of Trichinella species and genotypes.</title>
        <authorList>
            <person name="Korhonen P.K."/>
            <person name="Edoardo P."/>
            <person name="Giuseppe L.R."/>
            <person name="Gasser R.B."/>
        </authorList>
    </citation>
    <scope>NUCLEOTIDE SEQUENCE [LARGE SCALE GENOMIC DNA]</scope>
    <source>
        <strain evidence="1">ISS10</strain>
    </source>
</reference>
<proteinExistence type="predicted"/>
<gene>
    <name evidence="1" type="ORF">T02_11159</name>
</gene>
<dbReference type="Proteomes" id="UP000054721">
    <property type="component" value="Unassembled WGS sequence"/>
</dbReference>
<comment type="caution">
    <text evidence="1">The sequence shown here is derived from an EMBL/GenBank/DDBJ whole genome shotgun (WGS) entry which is preliminary data.</text>
</comment>
<dbReference type="AlphaFoldDB" id="A0A0V1KIM2"/>
<evidence type="ECO:0000313" key="1">
    <source>
        <dbReference type="EMBL" id="KRZ47042.1"/>
    </source>
</evidence>
<protein>
    <submittedName>
        <fullName evidence="1">Uncharacterized protein</fullName>
    </submittedName>
</protein>
<keyword evidence="2" id="KW-1185">Reference proteome</keyword>